<evidence type="ECO:0000256" key="1">
    <source>
        <dbReference type="ARBA" id="ARBA00004980"/>
    </source>
</evidence>
<dbReference type="Proteomes" id="UP000470384">
    <property type="component" value="Unassembled WGS sequence"/>
</dbReference>
<evidence type="ECO:0000313" key="13">
    <source>
        <dbReference type="Proteomes" id="UP000470384"/>
    </source>
</evidence>
<feature type="binding site" evidence="10">
    <location>
        <position position="184"/>
    </location>
    <ligand>
        <name>thiamine diphosphate</name>
        <dbReference type="ChEBI" id="CHEBI:58937"/>
    </ligand>
</feature>
<dbReference type="OrthoDB" id="9803371at2"/>
<comment type="cofactor">
    <cofactor evidence="10">
        <name>thiamine diphosphate</name>
        <dbReference type="ChEBI" id="CHEBI:58937"/>
    </cofactor>
    <text evidence="10">Binds 1 thiamine pyrophosphate per subunit.</text>
</comment>
<comment type="caution">
    <text evidence="12">The sequence shown here is derived from an EMBL/GenBank/DDBJ whole genome shotgun (WGS) entry which is preliminary data.</text>
</comment>
<evidence type="ECO:0000256" key="4">
    <source>
        <dbReference type="ARBA" id="ARBA00022679"/>
    </source>
</evidence>
<keyword evidence="5 10" id="KW-0479">Metal-binding</keyword>
<dbReference type="Pfam" id="PF13292">
    <property type="entry name" value="DXP_synthase_N"/>
    <property type="match status" value="1"/>
</dbReference>
<comment type="subunit">
    <text evidence="3 10">Homodimer.</text>
</comment>
<dbReference type="CDD" id="cd07033">
    <property type="entry name" value="TPP_PYR_DXS_TK_like"/>
    <property type="match status" value="1"/>
</dbReference>
<dbReference type="NCBIfam" id="TIGR00204">
    <property type="entry name" value="dxs"/>
    <property type="match status" value="1"/>
</dbReference>
<name>A0A845QEK3_9HYPH</name>
<keyword evidence="8 10" id="KW-0786">Thiamine pyrophosphate</keyword>
<dbReference type="AlphaFoldDB" id="A0A845QEK3"/>
<dbReference type="NCBIfam" id="NF003933">
    <property type="entry name" value="PRK05444.2-2"/>
    <property type="match status" value="1"/>
</dbReference>
<dbReference type="GO" id="GO:0030976">
    <property type="term" value="F:thiamine pyrophosphate binding"/>
    <property type="evidence" value="ECO:0007669"/>
    <property type="project" value="UniProtKB-UniRule"/>
</dbReference>
<dbReference type="Gene3D" id="3.40.50.920">
    <property type="match status" value="1"/>
</dbReference>
<dbReference type="EC" id="2.2.1.7" evidence="10"/>
<protein>
    <recommendedName>
        <fullName evidence="10">1-deoxy-D-xylulose-5-phosphate synthase</fullName>
        <ecNumber evidence="10">2.2.1.7</ecNumber>
    </recommendedName>
    <alternativeName>
        <fullName evidence="10">1-deoxyxylulose-5-phosphate synthase</fullName>
        <shortName evidence="10">DXP synthase</shortName>
        <shortName evidence="10">DXPS</shortName>
    </alternativeName>
</protein>
<comment type="function">
    <text evidence="10">Catalyzes the acyloin condensation reaction between C atoms 2 and 3 of pyruvate and glyceraldehyde 3-phosphate to yield 1-deoxy-D-xylulose-5-phosphate (DXP).</text>
</comment>
<dbReference type="UniPathway" id="UPA00064">
    <property type="reaction ID" value="UER00091"/>
</dbReference>
<gene>
    <name evidence="10 12" type="primary">dxs</name>
    <name evidence="12" type="ORF">GTQ45_13785</name>
</gene>
<dbReference type="Pfam" id="PF02780">
    <property type="entry name" value="Transketolase_C"/>
    <property type="match status" value="1"/>
</dbReference>
<evidence type="ECO:0000313" key="12">
    <source>
        <dbReference type="EMBL" id="NBG96804.1"/>
    </source>
</evidence>
<keyword evidence="7 10" id="KW-0784">Thiamine biosynthesis</keyword>
<dbReference type="InterPro" id="IPR009014">
    <property type="entry name" value="Transketo_C/PFOR_II"/>
</dbReference>
<dbReference type="GO" id="GO:0008661">
    <property type="term" value="F:1-deoxy-D-xylulose-5-phosphate synthase activity"/>
    <property type="evidence" value="ECO:0007669"/>
    <property type="project" value="UniProtKB-UniRule"/>
</dbReference>
<evidence type="ECO:0000256" key="6">
    <source>
        <dbReference type="ARBA" id="ARBA00022842"/>
    </source>
</evidence>
<proteinExistence type="inferred from homology"/>
<feature type="binding site" evidence="10">
    <location>
        <position position="358"/>
    </location>
    <ligand>
        <name>thiamine diphosphate</name>
        <dbReference type="ChEBI" id="CHEBI:58937"/>
    </ligand>
</feature>
<dbReference type="CDD" id="cd02007">
    <property type="entry name" value="TPP_DXS"/>
    <property type="match status" value="1"/>
</dbReference>
<dbReference type="SUPFAM" id="SSF52518">
    <property type="entry name" value="Thiamin diphosphate-binding fold (THDP-binding)"/>
    <property type="match status" value="2"/>
</dbReference>
<dbReference type="InterPro" id="IPR033248">
    <property type="entry name" value="Transketolase_C"/>
</dbReference>
<sequence>MAEGHTPAKPTEFLSRIDMPADLRQIAQEDLGHVAEEVRQAVIEAVSQTGGHLGAGLGVVELTVALHYVFNTPDDKLIWDVSHQCYPHKTLTGRKGRLNTLRTGGGLSGFTSRAESEFDPFGAAHSSTAISAGLGFAAGRDFMKRDNQVVAIVGDGAMSAGMAFEGLNNVGSEKRRMVIILNDNHMSIAPPAGALSEYLTELRAFMPDEATRDAGIAKEGLPSFVDRPTMFDDLGVPYAGPFDGHDVDEMVRVLTAARDHDGPILLHVITRKGKGYAPAEASADCYHGVSKFNVADGKQDKAAPKAPNYAKVFAGTLIDLAKEDERIVAVSPAMPDGSGLTQFGEIYPDRHFDVAIAEQHCVTFCAGMAAEGMRPFAAVYSTFLQRGYDQVIHDVAIQKLPVRFAIDRAGMVGADGVTHQGAYDIAYLACVPNMVLMASGNEAELVDMVTTAAAFDEGPIALRYPRGEGAGVDMPEKGRVLEIGKGEVLREGSKVAILSYGSRRHDALAAADKLAAMGLSTTVADARFAKPMDDDLVRDLATNHELLVTVEEGSIGGFSALVFDSLVRQKLDQGHARLVPVFMPDIFIDHDKPAVQVTAAGLDAAGIVARVLDALGMDAQRAMAAAAAGAE</sequence>
<evidence type="ECO:0000259" key="11">
    <source>
        <dbReference type="SMART" id="SM00861"/>
    </source>
</evidence>
<dbReference type="GO" id="GO:0009228">
    <property type="term" value="P:thiamine biosynthetic process"/>
    <property type="evidence" value="ECO:0007669"/>
    <property type="project" value="UniProtKB-UniRule"/>
</dbReference>
<dbReference type="SUPFAM" id="SSF52922">
    <property type="entry name" value="TK C-terminal domain-like"/>
    <property type="match status" value="1"/>
</dbReference>
<dbReference type="GO" id="GO:0019682">
    <property type="term" value="P:glyceraldehyde-3-phosphate metabolic process"/>
    <property type="evidence" value="ECO:0007669"/>
    <property type="project" value="UniProtKB-ARBA"/>
</dbReference>
<evidence type="ECO:0000256" key="10">
    <source>
        <dbReference type="HAMAP-Rule" id="MF_00315"/>
    </source>
</evidence>
<comment type="similarity">
    <text evidence="2 10">Belongs to the transketolase family. DXPS subfamily.</text>
</comment>
<evidence type="ECO:0000256" key="7">
    <source>
        <dbReference type="ARBA" id="ARBA00022977"/>
    </source>
</evidence>
<keyword evidence="13" id="KW-1185">Reference proteome</keyword>
<dbReference type="PROSITE" id="PS00801">
    <property type="entry name" value="TRANSKETOLASE_1"/>
    <property type="match status" value="1"/>
</dbReference>
<dbReference type="InterPro" id="IPR005475">
    <property type="entry name" value="Transketolase-like_Pyr-bd"/>
</dbReference>
<dbReference type="InterPro" id="IPR049557">
    <property type="entry name" value="Transketolase_CS"/>
</dbReference>
<feature type="binding site" evidence="10">
    <location>
        <position position="155"/>
    </location>
    <ligand>
        <name>Mg(2+)</name>
        <dbReference type="ChEBI" id="CHEBI:18420"/>
    </ligand>
</feature>
<feature type="binding site" evidence="10">
    <location>
        <position position="184"/>
    </location>
    <ligand>
        <name>Mg(2+)</name>
        <dbReference type="ChEBI" id="CHEBI:18420"/>
    </ligand>
</feature>
<dbReference type="FunFam" id="3.40.50.970:FF:000005">
    <property type="entry name" value="1-deoxy-D-xylulose-5-phosphate synthase"/>
    <property type="match status" value="1"/>
</dbReference>
<keyword evidence="6 10" id="KW-0460">Magnesium</keyword>
<dbReference type="SMART" id="SM00861">
    <property type="entry name" value="Transket_pyr"/>
    <property type="match status" value="1"/>
</dbReference>
<organism evidence="12 13">
    <name type="scientific">Pyruvatibacter mobilis</name>
    <dbReference type="NCBI Taxonomy" id="1712261"/>
    <lineage>
        <taxon>Bacteria</taxon>
        <taxon>Pseudomonadati</taxon>
        <taxon>Pseudomonadota</taxon>
        <taxon>Alphaproteobacteria</taxon>
        <taxon>Hyphomicrobiales</taxon>
        <taxon>Parvibaculaceae</taxon>
        <taxon>Pyruvatibacter</taxon>
    </lineage>
</organism>
<keyword evidence="4 10" id="KW-0808">Transferase</keyword>
<evidence type="ECO:0000256" key="5">
    <source>
        <dbReference type="ARBA" id="ARBA00022723"/>
    </source>
</evidence>
<dbReference type="PANTHER" id="PTHR43322">
    <property type="entry name" value="1-D-DEOXYXYLULOSE 5-PHOSPHATE SYNTHASE-RELATED"/>
    <property type="match status" value="1"/>
</dbReference>
<comment type="pathway">
    <text evidence="1 10">Metabolic intermediate biosynthesis; 1-deoxy-D-xylulose 5-phosphate biosynthesis; 1-deoxy-D-xylulose 5-phosphate from D-glyceraldehyde 3-phosphate and pyruvate: step 1/1.</text>
</comment>
<evidence type="ECO:0000256" key="3">
    <source>
        <dbReference type="ARBA" id="ARBA00011738"/>
    </source>
</evidence>
<dbReference type="Gene3D" id="3.40.50.970">
    <property type="match status" value="2"/>
</dbReference>
<comment type="catalytic activity">
    <reaction evidence="10">
        <text>D-glyceraldehyde 3-phosphate + pyruvate + H(+) = 1-deoxy-D-xylulose 5-phosphate + CO2</text>
        <dbReference type="Rhea" id="RHEA:12605"/>
        <dbReference type="ChEBI" id="CHEBI:15361"/>
        <dbReference type="ChEBI" id="CHEBI:15378"/>
        <dbReference type="ChEBI" id="CHEBI:16526"/>
        <dbReference type="ChEBI" id="CHEBI:57792"/>
        <dbReference type="ChEBI" id="CHEBI:59776"/>
        <dbReference type="EC" id="2.2.1.7"/>
    </reaction>
</comment>
<comment type="cofactor">
    <cofactor evidence="10">
        <name>Mg(2+)</name>
        <dbReference type="ChEBI" id="CHEBI:18420"/>
    </cofactor>
    <text evidence="10">Binds 1 Mg(2+) ion per subunit.</text>
</comment>
<accession>A0A845QEK3</accession>
<dbReference type="InterPro" id="IPR005477">
    <property type="entry name" value="Dxylulose-5-P_synthase"/>
</dbReference>
<evidence type="ECO:0000256" key="2">
    <source>
        <dbReference type="ARBA" id="ARBA00011081"/>
    </source>
</evidence>
<dbReference type="Pfam" id="PF02779">
    <property type="entry name" value="Transket_pyr"/>
    <property type="match status" value="1"/>
</dbReference>
<reference evidence="12 13" key="1">
    <citation type="journal article" date="2016" name="Int. J. Syst. Evol. Microbiol.">
        <title>Pyruvatibacter mobilis gen. nov., sp. nov., a marine bacterium from the culture broth of Picochlorum sp. 122.</title>
        <authorList>
            <person name="Wang G."/>
            <person name="Tang M."/>
            <person name="Wu H."/>
            <person name="Dai S."/>
            <person name="Li T."/>
            <person name="Chen C."/>
            <person name="He H."/>
            <person name="Fan J."/>
            <person name="Xiang W."/>
            <person name="Li X."/>
        </authorList>
    </citation>
    <scope>NUCLEOTIDE SEQUENCE [LARGE SCALE GENOMIC DNA]</scope>
    <source>
        <strain evidence="12 13">GYP-11</strain>
    </source>
</reference>
<keyword evidence="9 10" id="KW-0414">Isoprene biosynthesis</keyword>
<dbReference type="EMBL" id="WXYQ01000012">
    <property type="protein sequence ID" value="NBG96804.1"/>
    <property type="molecule type" value="Genomic_DNA"/>
</dbReference>
<feature type="binding site" evidence="10">
    <location>
        <begin position="124"/>
        <end position="126"/>
    </location>
    <ligand>
        <name>thiamine diphosphate</name>
        <dbReference type="ChEBI" id="CHEBI:58937"/>
    </ligand>
</feature>
<evidence type="ECO:0000256" key="9">
    <source>
        <dbReference type="ARBA" id="ARBA00023229"/>
    </source>
</evidence>
<dbReference type="PANTHER" id="PTHR43322:SF5">
    <property type="entry name" value="1-DEOXY-D-XYLULOSE-5-PHOSPHATE SYNTHASE, CHLOROPLASTIC"/>
    <property type="match status" value="1"/>
</dbReference>
<dbReference type="GO" id="GO:0016114">
    <property type="term" value="P:terpenoid biosynthetic process"/>
    <property type="evidence" value="ECO:0007669"/>
    <property type="project" value="UniProtKB-UniRule"/>
</dbReference>
<feature type="binding site" evidence="10">
    <location>
        <begin position="156"/>
        <end position="157"/>
    </location>
    <ligand>
        <name>thiamine diphosphate</name>
        <dbReference type="ChEBI" id="CHEBI:58937"/>
    </ligand>
</feature>
<evidence type="ECO:0000256" key="8">
    <source>
        <dbReference type="ARBA" id="ARBA00023052"/>
    </source>
</evidence>
<feature type="binding site" evidence="10">
    <location>
        <position position="276"/>
    </location>
    <ligand>
        <name>thiamine diphosphate</name>
        <dbReference type="ChEBI" id="CHEBI:58937"/>
    </ligand>
</feature>
<feature type="binding site" evidence="10">
    <location>
        <position position="83"/>
    </location>
    <ligand>
        <name>thiamine diphosphate</name>
        <dbReference type="ChEBI" id="CHEBI:58937"/>
    </ligand>
</feature>
<dbReference type="HAMAP" id="MF_00315">
    <property type="entry name" value="DXP_synth"/>
    <property type="match status" value="1"/>
</dbReference>
<dbReference type="GO" id="GO:0000287">
    <property type="term" value="F:magnesium ion binding"/>
    <property type="evidence" value="ECO:0007669"/>
    <property type="project" value="UniProtKB-UniRule"/>
</dbReference>
<feature type="domain" description="Transketolase-like pyrimidine-binding" evidence="11">
    <location>
        <begin position="307"/>
        <end position="472"/>
    </location>
</feature>
<dbReference type="InterPro" id="IPR029061">
    <property type="entry name" value="THDP-binding"/>
</dbReference>